<comment type="caution">
    <text evidence="3">The sequence shown here is derived from an EMBL/GenBank/DDBJ whole genome shotgun (WGS) entry which is preliminary data.</text>
</comment>
<reference evidence="3" key="1">
    <citation type="submission" date="2020-09" db="EMBL/GenBank/DDBJ databases">
        <title>A novel bacterium of genus Mangrovicoccus, isolated from South China Sea.</title>
        <authorList>
            <person name="Huang H."/>
            <person name="Mo K."/>
            <person name="Hu Y."/>
        </authorList>
    </citation>
    <scope>NUCLEOTIDE SEQUENCE</scope>
    <source>
        <strain evidence="3">HB182678</strain>
    </source>
</reference>
<dbReference type="InterPro" id="IPR007896">
    <property type="entry name" value="BTP_bacteria"/>
</dbReference>
<evidence type="ECO:0000256" key="1">
    <source>
        <dbReference type="SAM" id="Phobius"/>
    </source>
</evidence>
<evidence type="ECO:0000313" key="3">
    <source>
        <dbReference type="EMBL" id="MBE3640482.1"/>
    </source>
</evidence>
<name>A0A8J7CZ68_9RHOB</name>
<dbReference type="NCBIfam" id="NF033664">
    <property type="entry name" value="PACE_transport"/>
    <property type="match status" value="1"/>
</dbReference>
<keyword evidence="1" id="KW-0812">Transmembrane</keyword>
<dbReference type="InterPro" id="IPR058208">
    <property type="entry name" value="PACE"/>
</dbReference>
<keyword evidence="4" id="KW-1185">Reference proteome</keyword>
<evidence type="ECO:0000313" key="4">
    <source>
        <dbReference type="Proteomes" id="UP000609121"/>
    </source>
</evidence>
<protein>
    <submittedName>
        <fullName evidence="3">PACE efflux transporter</fullName>
    </submittedName>
</protein>
<proteinExistence type="predicted"/>
<keyword evidence="1" id="KW-0472">Membrane</keyword>
<evidence type="ECO:0000259" key="2">
    <source>
        <dbReference type="Pfam" id="PF05232"/>
    </source>
</evidence>
<dbReference type="Proteomes" id="UP000609121">
    <property type="component" value="Unassembled WGS sequence"/>
</dbReference>
<feature type="transmembrane region" description="Helical" evidence="1">
    <location>
        <begin position="78"/>
        <end position="98"/>
    </location>
</feature>
<feature type="transmembrane region" description="Helical" evidence="1">
    <location>
        <begin position="104"/>
        <end position="124"/>
    </location>
</feature>
<accession>A0A8J7CZ68</accession>
<feature type="transmembrane region" description="Helical" evidence="1">
    <location>
        <begin position="37"/>
        <end position="57"/>
    </location>
</feature>
<feature type="domain" description="Chlorhexidine efflux transporter" evidence="2">
    <location>
        <begin position="2"/>
        <end position="65"/>
    </location>
</feature>
<dbReference type="RefSeq" id="WP_193186727.1">
    <property type="nucleotide sequence ID" value="NZ_JACVXA010000097.1"/>
</dbReference>
<gene>
    <name evidence="3" type="ORF">ICN82_19945</name>
</gene>
<dbReference type="AlphaFoldDB" id="A0A8J7CZ68"/>
<organism evidence="3 4">
    <name type="scientific">Mangrovicoccus algicola</name>
    <dbReference type="NCBI Taxonomy" id="2771008"/>
    <lineage>
        <taxon>Bacteria</taxon>
        <taxon>Pseudomonadati</taxon>
        <taxon>Pseudomonadota</taxon>
        <taxon>Alphaproteobacteria</taxon>
        <taxon>Rhodobacterales</taxon>
        <taxon>Paracoccaceae</taxon>
        <taxon>Mangrovicoccus</taxon>
    </lineage>
</organism>
<feature type="domain" description="Chlorhexidine efflux transporter" evidence="2">
    <location>
        <begin position="72"/>
        <end position="134"/>
    </location>
</feature>
<sequence length="151" mass="16618">MRTTRDRMRHAILFELCALALSAPLGAALFGVPVLDFGMLAVMGTTIAMGWTYLFNLGFDHALRRAGRPQEKTLGLRILHTLLFEGGLLVLLVPLIAWHLDVSLGRAFVMDVVMAGFYLLYTFAFNWGYDMVFPIPGEAETAAIPSEGRAA</sequence>
<dbReference type="EMBL" id="JACVXA010000097">
    <property type="protein sequence ID" value="MBE3640482.1"/>
    <property type="molecule type" value="Genomic_DNA"/>
</dbReference>
<dbReference type="Pfam" id="PF05232">
    <property type="entry name" value="BTP"/>
    <property type="match status" value="2"/>
</dbReference>
<keyword evidence="1" id="KW-1133">Transmembrane helix</keyword>